<feature type="compositionally biased region" description="Basic and acidic residues" evidence="8">
    <location>
        <begin position="53"/>
        <end position="65"/>
    </location>
</feature>
<comment type="similarity">
    <text evidence="2">Belongs to the C-terminally encoded plant signaling peptide (CEP) family.</text>
</comment>
<dbReference type="GO" id="GO:0048364">
    <property type="term" value="P:root development"/>
    <property type="evidence" value="ECO:0007669"/>
    <property type="project" value="InterPro"/>
</dbReference>
<keyword evidence="3" id="KW-0052">Apoplast</keyword>
<evidence type="ECO:0000256" key="2">
    <source>
        <dbReference type="ARBA" id="ARBA00008963"/>
    </source>
</evidence>
<name>A0AAE1IY08_9FABA</name>
<dbReference type="PANTHER" id="PTHR33348">
    <property type="entry name" value="PRECURSOR OF CEP5"/>
    <property type="match status" value="1"/>
</dbReference>
<dbReference type="PANTHER" id="PTHR33348:SF44">
    <property type="entry name" value="PRECURSOR OF CEP6"/>
    <property type="match status" value="1"/>
</dbReference>
<protein>
    <submittedName>
        <fullName evidence="10">Uncharacterized protein</fullName>
    </submittedName>
</protein>
<dbReference type="GO" id="GO:0005179">
    <property type="term" value="F:hormone activity"/>
    <property type="evidence" value="ECO:0007669"/>
    <property type="project" value="UniProtKB-KW"/>
</dbReference>
<evidence type="ECO:0000256" key="7">
    <source>
        <dbReference type="ARBA" id="ARBA00023278"/>
    </source>
</evidence>
<dbReference type="EMBL" id="JAWXYG010000010">
    <property type="protein sequence ID" value="KAK4260067.1"/>
    <property type="molecule type" value="Genomic_DNA"/>
</dbReference>
<dbReference type="InterPro" id="IPR033250">
    <property type="entry name" value="CEP"/>
</dbReference>
<evidence type="ECO:0000256" key="5">
    <source>
        <dbReference type="ARBA" id="ARBA00022702"/>
    </source>
</evidence>
<reference evidence="10" key="1">
    <citation type="submission" date="2023-10" db="EMBL/GenBank/DDBJ databases">
        <title>Chromosome-level genome of the transformable northern wattle, Acacia crassicarpa.</title>
        <authorList>
            <person name="Massaro I."/>
            <person name="Sinha N.R."/>
            <person name="Poethig S."/>
            <person name="Leichty A.R."/>
        </authorList>
    </citation>
    <scope>NUCLEOTIDE SEQUENCE</scope>
    <source>
        <strain evidence="10">Acra3RX</strain>
        <tissue evidence="10">Leaf</tissue>
    </source>
</reference>
<feature type="transmembrane region" description="Helical" evidence="9">
    <location>
        <begin position="6"/>
        <end position="23"/>
    </location>
</feature>
<comment type="caution">
    <text evidence="10">The sequence shown here is derived from an EMBL/GenBank/DDBJ whole genome shotgun (WGS) entry which is preliminary data.</text>
</comment>
<dbReference type="GO" id="GO:1902025">
    <property type="term" value="P:nitrate import"/>
    <property type="evidence" value="ECO:0007669"/>
    <property type="project" value="TreeGrafter"/>
</dbReference>
<gene>
    <name evidence="10" type="ORF">QN277_003235</name>
</gene>
<keyword evidence="7" id="KW-0379">Hydroxylation</keyword>
<dbReference type="GO" id="GO:0006995">
    <property type="term" value="P:cellular response to nitrogen starvation"/>
    <property type="evidence" value="ECO:0007669"/>
    <property type="project" value="UniProtKB-ARBA"/>
</dbReference>
<keyword evidence="9" id="KW-0472">Membrane</keyword>
<dbReference type="Proteomes" id="UP001293593">
    <property type="component" value="Unassembled WGS sequence"/>
</dbReference>
<proteinExistence type="inferred from homology"/>
<keyword evidence="5" id="KW-0372">Hormone</keyword>
<evidence type="ECO:0000256" key="6">
    <source>
        <dbReference type="ARBA" id="ARBA00022729"/>
    </source>
</evidence>
<organism evidence="10 11">
    <name type="scientific">Acacia crassicarpa</name>
    <name type="common">northern wattle</name>
    <dbReference type="NCBI Taxonomy" id="499986"/>
    <lineage>
        <taxon>Eukaryota</taxon>
        <taxon>Viridiplantae</taxon>
        <taxon>Streptophyta</taxon>
        <taxon>Embryophyta</taxon>
        <taxon>Tracheophyta</taxon>
        <taxon>Spermatophyta</taxon>
        <taxon>Magnoliopsida</taxon>
        <taxon>eudicotyledons</taxon>
        <taxon>Gunneridae</taxon>
        <taxon>Pentapetalae</taxon>
        <taxon>rosids</taxon>
        <taxon>fabids</taxon>
        <taxon>Fabales</taxon>
        <taxon>Fabaceae</taxon>
        <taxon>Caesalpinioideae</taxon>
        <taxon>mimosoid clade</taxon>
        <taxon>Acacieae</taxon>
        <taxon>Acacia</taxon>
    </lineage>
</organism>
<dbReference type="GO" id="GO:1901371">
    <property type="term" value="P:regulation of leaf morphogenesis"/>
    <property type="evidence" value="ECO:0007669"/>
    <property type="project" value="TreeGrafter"/>
</dbReference>
<comment type="subcellular location">
    <subcellularLocation>
        <location evidence="1">Secreted</location>
        <location evidence="1">Extracellular space</location>
        <location evidence="1">Apoplast</location>
    </subcellularLocation>
</comment>
<keyword evidence="4" id="KW-0964">Secreted</keyword>
<feature type="region of interest" description="Disordered" evidence="8">
    <location>
        <begin position="32"/>
        <end position="82"/>
    </location>
</feature>
<dbReference type="AlphaFoldDB" id="A0AAE1IY08"/>
<keyword evidence="9" id="KW-1133">Transmembrane helix</keyword>
<keyword evidence="9" id="KW-0812">Transmembrane</keyword>
<evidence type="ECO:0000256" key="1">
    <source>
        <dbReference type="ARBA" id="ARBA00004271"/>
    </source>
</evidence>
<dbReference type="GO" id="GO:0048046">
    <property type="term" value="C:apoplast"/>
    <property type="evidence" value="ECO:0007669"/>
    <property type="project" value="UniProtKB-SubCell"/>
</dbReference>
<evidence type="ECO:0000313" key="11">
    <source>
        <dbReference type="Proteomes" id="UP001293593"/>
    </source>
</evidence>
<evidence type="ECO:0000256" key="3">
    <source>
        <dbReference type="ARBA" id="ARBA00022523"/>
    </source>
</evidence>
<keyword evidence="6" id="KW-0732">Signal</keyword>
<evidence type="ECO:0000256" key="8">
    <source>
        <dbReference type="SAM" id="MobiDB-lite"/>
    </source>
</evidence>
<evidence type="ECO:0000256" key="4">
    <source>
        <dbReference type="ARBA" id="ARBA00022525"/>
    </source>
</evidence>
<evidence type="ECO:0000256" key="9">
    <source>
        <dbReference type="SAM" id="Phobius"/>
    </source>
</evidence>
<feature type="region of interest" description="Disordered" evidence="8">
    <location>
        <begin position="106"/>
        <end position="140"/>
    </location>
</feature>
<feature type="compositionally biased region" description="Basic and acidic residues" evidence="8">
    <location>
        <begin position="106"/>
        <end position="126"/>
    </location>
</feature>
<accession>A0AAE1IY08</accession>
<dbReference type="GO" id="GO:2000280">
    <property type="term" value="P:regulation of root development"/>
    <property type="evidence" value="ECO:0007669"/>
    <property type="project" value="TreeGrafter"/>
</dbReference>
<keyword evidence="11" id="KW-1185">Reference proteome</keyword>
<sequence>MGEAILKYLAIVVVLVAFNEVFITQGRQIKISNPNSKMDKDTSVDNTIPTSLGKDDGDSNGDHLNAHRPTTPGNSPGVGHKIFGVENEDINEKMVAVESPDAKHYYFETSDHEESKPYYKSADRGHSPGVGHAVHQNKGN</sequence>
<evidence type="ECO:0000313" key="10">
    <source>
        <dbReference type="EMBL" id="KAK4260067.1"/>
    </source>
</evidence>